<proteinExistence type="predicted"/>
<organism evidence="2 3">
    <name type="scientific">Chryseobacterium vrystaatense</name>
    <dbReference type="NCBI Taxonomy" id="307480"/>
    <lineage>
        <taxon>Bacteria</taxon>
        <taxon>Pseudomonadati</taxon>
        <taxon>Bacteroidota</taxon>
        <taxon>Flavobacteriia</taxon>
        <taxon>Flavobacteriales</taxon>
        <taxon>Weeksellaceae</taxon>
        <taxon>Chryseobacterium group</taxon>
        <taxon>Chryseobacterium</taxon>
    </lineage>
</organism>
<reference evidence="3" key="1">
    <citation type="submission" date="2016-11" db="EMBL/GenBank/DDBJ databases">
        <authorList>
            <person name="Varghese N."/>
            <person name="Submissions S."/>
        </authorList>
    </citation>
    <scope>NUCLEOTIDE SEQUENCE [LARGE SCALE GENOMIC DNA]</scope>
    <source>
        <strain evidence="3">YR203</strain>
    </source>
</reference>
<name>A0A1M5KC89_9FLAO</name>
<sequence length="256" mass="30556">MKFKILILLLTFSIIQIFATSQEPDRIIINNKEYALLNNPLDKYFENHPDDHPIYGHKIRMFDKYKKKILPIPFRTSNYRGYIALFKIENNQLSLVDLKVQKINSKKRKYISVYQKLFGNKKIVLNYSGILITPTGKFIEAANFGYSSLYDQYQLMTVKNDTVVKEKQLNKDEFIGFKVNRFDEYKKTEDYKTELKNYLNSWEEMKKSELSEENTKGMSQEEITELEKEYEHAPTEEYIDNFLFLTRNTDFVIIDY</sequence>
<dbReference type="AlphaFoldDB" id="A0A1M5KC89"/>
<feature type="signal peptide" evidence="1">
    <location>
        <begin position="1"/>
        <end position="19"/>
    </location>
</feature>
<dbReference type="RefSeq" id="WP_073175277.1">
    <property type="nucleotide sequence ID" value="NZ_FQVE01000006.1"/>
</dbReference>
<evidence type="ECO:0000313" key="2">
    <source>
        <dbReference type="EMBL" id="SHG50357.1"/>
    </source>
</evidence>
<feature type="chain" id="PRO_5012770554" evidence="1">
    <location>
        <begin position="20"/>
        <end position="256"/>
    </location>
</feature>
<dbReference type="EMBL" id="FQVE01000006">
    <property type="protein sequence ID" value="SHG50357.1"/>
    <property type="molecule type" value="Genomic_DNA"/>
</dbReference>
<gene>
    <name evidence="2" type="ORF">SAMN02787073_4325</name>
</gene>
<accession>A0A1M5KC89</accession>
<evidence type="ECO:0000256" key="1">
    <source>
        <dbReference type="SAM" id="SignalP"/>
    </source>
</evidence>
<protein>
    <submittedName>
        <fullName evidence="2">Uncharacterized protein</fullName>
    </submittedName>
</protein>
<evidence type="ECO:0000313" key="3">
    <source>
        <dbReference type="Proteomes" id="UP000184108"/>
    </source>
</evidence>
<dbReference type="Proteomes" id="UP000184108">
    <property type="component" value="Unassembled WGS sequence"/>
</dbReference>
<keyword evidence="1" id="KW-0732">Signal</keyword>